<feature type="domain" description="CENP-V/GFA" evidence="4">
    <location>
        <begin position="3"/>
        <end position="114"/>
    </location>
</feature>
<name>A0ABR6X9J1_9BURK</name>
<dbReference type="EMBL" id="JACOFW010000039">
    <property type="protein sequence ID" value="MBC3809574.1"/>
    <property type="molecule type" value="Genomic_DNA"/>
</dbReference>
<dbReference type="PROSITE" id="PS51891">
    <property type="entry name" value="CENP_V_GFA"/>
    <property type="match status" value="1"/>
</dbReference>
<proteinExistence type="inferred from homology"/>
<evidence type="ECO:0000256" key="3">
    <source>
        <dbReference type="ARBA" id="ARBA00022833"/>
    </source>
</evidence>
<dbReference type="PANTHER" id="PTHR28620">
    <property type="entry name" value="CENTROMERE PROTEIN V"/>
    <property type="match status" value="1"/>
</dbReference>
<reference evidence="5 6" key="1">
    <citation type="submission" date="2020-08" db="EMBL/GenBank/DDBJ databases">
        <title>Novel species isolated from subtropical streams in China.</title>
        <authorList>
            <person name="Lu H."/>
        </authorList>
    </citation>
    <scope>NUCLEOTIDE SEQUENCE [LARGE SCALE GENOMIC DNA]</scope>
    <source>
        <strain evidence="5 6">KACC 16656</strain>
    </source>
</reference>
<dbReference type="SUPFAM" id="SSF51316">
    <property type="entry name" value="Mss4-like"/>
    <property type="match status" value="1"/>
</dbReference>
<organism evidence="5 6">
    <name type="scientific">Undibacterium seohonense</name>
    <dbReference type="NCBI Taxonomy" id="1344950"/>
    <lineage>
        <taxon>Bacteria</taxon>
        <taxon>Pseudomonadati</taxon>
        <taxon>Pseudomonadota</taxon>
        <taxon>Betaproteobacteria</taxon>
        <taxon>Burkholderiales</taxon>
        <taxon>Oxalobacteraceae</taxon>
        <taxon>Undibacterium</taxon>
    </lineage>
</organism>
<evidence type="ECO:0000313" key="6">
    <source>
        <dbReference type="Proteomes" id="UP000648257"/>
    </source>
</evidence>
<protein>
    <submittedName>
        <fullName evidence="5">GFA family protein</fullName>
    </submittedName>
</protein>
<dbReference type="Proteomes" id="UP000648257">
    <property type="component" value="Unassembled WGS sequence"/>
</dbReference>
<dbReference type="RefSeq" id="WP_186924630.1">
    <property type="nucleotide sequence ID" value="NZ_JACOFW010000039.1"/>
</dbReference>
<evidence type="ECO:0000256" key="2">
    <source>
        <dbReference type="ARBA" id="ARBA00022723"/>
    </source>
</evidence>
<evidence type="ECO:0000256" key="1">
    <source>
        <dbReference type="ARBA" id="ARBA00005495"/>
    </source>
</evidence>
<keyword evidence="6" id="KW-1185">Reference proteome</keyword>
<gene>
    <name evidence="5" type="ORF">H8K52_19720</name>
</gene>
<comment type="caution">
    <text evidence="5">The sequence shown here is derived from an EMBL/GenBank/DDBJ whole genome shotgun (WGS) entry which is preliminary data.</text>
</comment>
<dbReference type="Gene3D" id="2.170.150.70">
    <property type="match status" value="1"/>
</dbReference>
<dbReference type="InterPro" id="IPR006913">
    <property type="entry name" value="CENP-V/GFA"/>
</dbReference>
<comment type="similarity">
    <text evidence="1">Belongs to the Gfa family.</text>
</comment>
<dbReference type="InterPro" id="IPR011057">
    <property type="entry name" value="Mss4-like_sf"/>
</dbReference>
<keyword evidence="3" id="KW-0862">Zinc</keyword>
<evidence type="ECO:0000259" key="4">
    <source>
        <dbReference type="PROSITE" id="PS51891"/>
    </source>
</evidence>
<evidence type="ECO:0000313" key="5">
    <source>
        <dbReference type="EMBL" id="MBC3809574.1"/>
    </source>
</evidence>
<dbReference type="PANTHER" id="PTHR28620:SF1">
    <property type="entry name" value="CENP-V_GFA DOMAIN-CONTAINING PROTEIN"/>
    <property type="match status" value="1"/>
</dbReference>
<dbReference type="InterPro" id="IPR052355">
    <property type="entry name" value="CENP-V-like"/>
</dbReference>
<sequence length="125" mass="14054">MIYQGRCHCGAVQFEVDAAEEVEVEDCNCSICRMTGFLHLIVPMRAFRLLTGADQLTVYRFNTGVAEHQFCKVCGIKPFYVPRSNPDGMDVNLRCLTTQPRTVKIVGFDGQNWEQHAADLAHKSS</sequence>
<accession>A0ABR6X9J1</accession>
<dbReference type="Pfam" id="PF04828">
    <property type="entry name" value="GFA"/>
    <property type="match status" value="1"/>
</dbReference>
<keyword evidence="2" id="KW-0479">Metal-binding</keyword>